<dbReference type="GO" id="GO:0016788">
    <property type="term" value="F:hydrolase activity, acting on ester bonds"/>
    <property type="evidence" value="ECO:0007669"/>
    <property type="project" value="TreeGrafter"/>
</dbReference>
<evidence type="ECO:0000313" key="4">
    <source>
        <dbReference type="Proteomes" id="UP000242519"/>
    </source>
</evidence>
<dbReference type="Proteomes" id="UP000242519">
    <property type="component" value="Unassembled WGS sequence"/>
</dbReference>
<dbReference type="InParanoid" id="A0A218ZAV0"/>
<reference evidence="3 4" key="1">
    <citation type="submission" date="2017-04" db="EMBL/GenBank/DDBJ databases">
        <title>Draft genome sequence of Marssonina coronaria NL1: causal agent of apple blotch.</title>
        <authorList>
            <person name="Cheng Q."/>
        </authorList>
    </citation>
    <scope>NUCLEOTIDE SEQUENCE [LARGE SCALE GENOMIC DNA]</scope>
    <source>
        <strain evidence="3 4">NL1</strain>
    </source>
</reference>
<accession>A0A218ZAV0</accession>
<keyword evidence="1" id="KW-0472">Membrane</keyword>
<comment type="caution">
    <text evidence="3">The sequence shown here is derived from an EMBL/GenBank/DDBJ whole genome shotgun (WGS) entry which is preliminary data.</text>
</comment>
<dbReference type="Pfam" id="PF00149">
    <property type="entry name" value="Metallophos"/>
    <property type="match status" value="1"/>
</dbReference>
<dbReference type="PANTHER" id="PTHR32440">
    <property type="entry name" value="PHOSPHATASE DCR2-RELATED-RELATED"/>
    <property type="match status" value="1"/>
</dbReference>
<dbReference type="Gene3D" id="3.60.21.10">
    <property type="match status" value="1"/>
</dbReference>
<keyword evidence="1" id="KW-1133">Transmembrane helix</keyword>
<dbReference type="OrthoDB" id="783096at2759"/>
<dbReference type="EMBL" id="MZNU01000116">
    <property type="protein sequence ID" value="OWP04296.1"/>
    <property type="molecule type" value="Genomic_DNA"/>
</dbReference>
<dbReference type="SUPFAM" id="SSF56300">
    <property type="entry name" value="Metallo-dependent phosphatases"/>
    <property type="match status" value="1"/>
</dbReference>
<name>A0A218ZAV0_9HELO</name>
<keyword evidence="4" id="KW-1185">Reference proteome</keyword>
<dbReference type="STRING" id="503106.A0A218ZAV0"/>
<protein>
    <submittedName>
        <fullName evidence="3">Calcineurin-like phosphoesterase</fullName>
    </submittedName>
</protein>
<evidence type="ECO:0000313" key="3">
    <source>
        <dbReference type="EMBL" id="OWP04296.1"/>
    </source>
</evidence>
<dbReference type="CDD" id="cd07383">
    <property type="entry name" value="MPP_Dcr2"/>
    <property type="match status" value="1"/>
</dbReference>
<dbReference type="AlphaFoldDB" id="A0A218ZAV0"/>
<gene>
    <name evidence="3" type="ORF">B2J93_9364</name>
</gene>
<dbReference type="GO" id="GO:0005737">
    <property type="term" value="C:cytoplasm"/>
    <property type="evidence" value="ECO:0007669"/>
    <property type="project" value="TreeGrafter"/>
</dbReference>
<dbReference type="InterPro" id="IPR029052">
    <property type="entry name" value="Metallo-depent_PP-like"/>
</dbReference>
<evidence type="ECO:0000259" key="2">
    <source>
        <dbReference type="Pfam" id="PF00149"/>
    </source>
</evidence>
<sequence length="421" mass="46922">MQFPLHFIVTVILLLFFLSHLFTRYLSLFIVRRPRSKSSHQSVLHLNAYDEFRITIFSDLHYGEEEDGWGIDQDLRSSRVMNDVLDIERPDFVVLNGDLITGENTFLSNSTKYLDVIVRPLVDRNLSWASTYGNHDSQFNLSRRALFAEEEKYEGSYTRAEVAGGEGVTNYYLLIYPPSRRGKGDGDEDSPAAILWFFDSQGGAHFQGVEEYIPNFVPASVVSWFTSTSSHLAARFNKTIPSLAFVHIPPSAFLALQETVFPERGDESAVFPGLNDDVPLAAQGQGQGEGRDVGFMQALIDTPGLHSVYSGHDHGDAWCANWPADVTGVVREEGVEGPKLCFGKHSGYGGYGRWRRGARCLSLSFQKGSGESGGYGEMEVETWVRMEGGEVVNLVKLNRTYGRDLYAVEDGEEVGDSRITI</sequence>
<feature type="domain" description="Calcineurin-like phosphoesterase" evidence="2">
    <location>
        <begin position="52"/>
        <end position="160"/>
    </location>
</feature>
<dbReference type="InterPro" id="IPR004843">
    <property type="entry name" value="Calcineurin-like_PHP"/>
</dbReference>
<dbReference type="PANTHER" id="PTHR32440:SF11">
    <property type="entry name" value="METALLOPHOSPHOESTERASE DOMAIN-CONTAINING PROTEIN"/>
    <property type="match status" value="1"/>
</dbReference>
<evidence type="ECO:0000256" key="1">
    <source>
        <dbReference type="SAM" id="Phobius"/>
    </source>
</evidence>
<feature type="transmembrane region" description="Helical" evidence="1">
    <location>
        <begin position="6"/>
        <end position="31"/>
    </location>
</feature>
<organism evidence="3 4">
    <name type="scientific">Diplocarpon coronariae</name>
    <dbReference type="NCBI Taxonomy" id="2795749"/>
    <lineage>
        <taxon>Eukaryota</taxon>
        <taxon>Fungi</taxon>
        <taxon>Dikarya</taxon>
        <taxon>Ascomycota</taxon>
        <taxon>Pezizomycotina</taxon>
        <taxon>Leotiomycetes</taxon>
        <taxon>Helotiales</taxon>
        <taxon>Drepanopezizaceae</taxon>
        <taxon>Diplocarpon</taxon>
    </lineage>
</organism>
<proteinExistence type="predicted"/>
<keyword evidence="1" id="KW-0812">Transmembrane</keyword>